<dbReference type="AlphaFoldDB" id="A0A8J3YQF2"/>
<dbReference type="InterPro" id="IPR046211">
    <property type="entry name" value="DUF6244"/>
</dbReference>
<name>A0A8J3YQF2_9ACTN</name>
<protein>
    <recommendedName>
        <fullName evidence="3">SCP1.201-like deaminase</fullName>
    </recommendedName>
</protein>
<proteinExistence type="predicted"/>
<reference evidence="1" key="1">
    <citation type="submission" date="2021-01" db="EMBL/GenBank/DDBJ databases">
        <title>Whole genome shotgun sequence of Virgisporangium aliadipatigenens NBRC 105644.</title>
        <authorList>
            <person name="Komaki H."/>
            <person name="Tamura T."/>
        </authorList>
    </citation>
    <scope>NUCLEOTIDE SEQUENCE</scope>
    <source>
        <strain evidence="1">NBRC 105644</strain>
    </source>
</reference>
<accession>A0A8J3YQF2</accession>
<dbReference type="RefSeq" id="WP_239153521.1">
    <property type="nucleotide sequence ID" value="NZ_BOPF01000030.1"/>
</dbReference>
<dbReference type="Proteomes" id="UP000619260">
    <property type="component" value="Unassembled WGS sequence"/>
</dbReference>
<evidence type="ECO:0008006" key="3">
    <source>
        <dbReference type="Google" id="ProtNLM"/>
    </source>
</evidence>
<dbReference type="Pfam" id="PF14428">
    <property type="entry name" value="DddA-like"/>
    <property type="match status" value="1"/>
</dbReference>
<sequence>MSLTDVDDGLEAMGTGLRRATEISAAADRVAGDVAARMARAGFTGIAQAMSRVRQGVGDVRGHLIPVIAAVGNIRETVTAAPQQPTPQQTIDVLSPTVEPLRELHLGIGRALGRLREVQQLAAATLRGGQPGPMLAQLQGIRTVVQAVGERCTVVQQLVADALEEARAAGGSSSGGNPDAEPVVFVRPRPDRTAIERMLPHVGRGVAAGQLYDMDGNPLTPIVGPGDTGAHGDLVEPYRSMKFTWHVESNATAYMRRHGIRQAVIYTNMKPCPGDDGCDENVEATLPVGSRLTVFQVLPNSTVRVWDYPGTGEGLATDDPR</sequence>
<dbReference type="Pfam" id="PF19757">
    <property type="entry name" value="DUF6244"/>
    <property type="match status" value="1"/>
</dbReference>
<keyword evidence="2" id="KW-1185">Reference proteome</keyword>
<comment type="caution">
    <text evidence="1">The sequence shown here is derived from an EMBL/GenBank/DDBJ whole genome shotgun (WGS) entry which is preliminary data.</text>
</comment>
<dbReference type="EMBL" id="BOPF01000030">
    <property type="protein sequence ID" value="GIJ49784.1"/>
    <property type="molecule type" value="Genomic_DNA"/>
</dbReference>
<evidence type="ECO:0000313" key="1">
    <source>
        <dbReference type="EMBL" id="GIJ49784.1"/>
    </source>
</evidence>
<evidence type="ECO:0000313" key="2">
    <source>
        <dbReference type="Proteomes" id="UP000619260"/>
    </source>
</evidence>
<dbReference type="InterPro" id="IPR032724">
    <property type="entry name" value="SCP1.201-like"/>
</dbReference>
<gene>
    <name evidence="1" type="ORF">Val02_66700</name>
</gene>
<organism evidence="1 2">
    <name type="scientific">Virgisporangium aliadipatigenens</name>
    <dbReference type="NCBI Taxonomy" id="741659"/>
    <lineage>
        <taxon>Bacteria</taxon>
        <taxon>Bacillati</taxon>
        <taxon>Actinomycetota</taxon>
        <taxon>Actinomycetes</taxon>
        <taxon>Micromonosporales</taxon>
        <taxon>Micromonosporaceae</taxon>
        <taxon>Virgisporangium</taxon>
    </lineage>
</organism>